<dbReference type="CDD" id="cd01008">
    <property type="entry name" value="PBP2_NrtA_SsuA_CpmA_like"/>
    <property type="match status" value="1"/>
</dbReference>
<dbReference type="Proteomes" id="UP000287361">
    <property type="component" value="Unassembled WGS sequence"/>
</dbReference>
<comment type="caution">
    <text evidence="3">The sequence shown here is derived from an EMBL/GenBank/DDBJ whole genome shotgun (WGS) entry which is preliminary data.</text>
</comment>
<feature type="chain" id="PRO_5038991731" evidence="1">
    <location>
        <begin position="21"/>
        <end position="314"/>
    </location>
</feature>
<proteinExistence type="predicted"/>
<dbReference type="PANTHER" id="PTHR30024">
    <property type="entry name" value="ALIPHATIC SULFONATES-BINDING PROTEIN-RELATED"/>
    <property type="match status" value="1"/>
</dbReference>
<reference evidence="3 4" key="1">
    <citation type="submission" date="2018-10" db="EMBL/GenBank/DDBJ databases">
        <title>Draft Genome Sequence of Anaerotignum sp. KCTC 15736.</title>
        <authorList>
            <person name="Choi S.H."/>
            <person name="Kim J.S."/>
            <person name="Kang S.W."/>
            <person name="Lee J.S."/>
            <person name="Park S.H."/>
        </authorList>
    </citation>
    <scope>NUCLEOTIDE SEQUENCE [LARGE SCALE GENOMIC DNA]</scope>
    <source>
        <strain evidence="3 4">KCTC 15736</strain>
    </source>
</reference>
<dbReference type="InterPro" id="IPR015168">
    <property type="entry name" value="SsuA/THI5"/>
</dbReference>
<dbReference type="PROSITE" id="PS51257">
    <property type="entry name" value="PROKAR_LIPOPROTEIN"/>
    <property type="match status" value="1"/>
</dbReference>
<accession>A0A401LAF9</accession>
<evidence type="ECO:0000256" key="1">
    <source>
        <dbReference type="SAM" id="SignalP"/>
    </source>
</evidence>
<dbReference type="EMBL" id="BHVZ01000001">
    <property type="protein sequence ID" value="GCB28518.1"/>
    <property type="molecule type" value="Genomic_DNA"/>
</dbReference>
<evidence type="ECO:0000313" key="3">
    <source>
        <dbReference type="EMBL" id="GCB28518.1"/>
    </source>
</evidence>
<keyword evidence="4" id="KW-1185">Reference proteome</keyword>
<dbReference type="Gene3D" id="3.40.190.10">
    <property type="entry name" value="Periplasmic binding protein-like II"/>
    <property type="match status" value="2"/>
</dbReference>
<protein>
    <submittedName>
        <fullName evidence="3">ABC transporter substrate-binding protein</fullName>
    </submittedName>
</protein>
<dbReference type="Pfam" id="PF09084">
    <property type="entry name" value="NMT1"/>
    <property type="match status" value="1"/>
</dbReference>
<evidence type="ECO:0000313" key="4">
    <source>
        <dbReference type="Proteomes" id="UP000287361"/>
    </source>
</evidence>
<gene>
    <name evidence="3" type="primary">ssuA2</name>
    <name evidence="3" type="ORF">KGMB03357_01790</name>
</gene>
<feature type="domain" description="SsuA/THI5-like" evidence="2">
    <location>
        <begin position="60"/>
        <end position="255"/>
    </location>
</feature>
<evidence type="ECO:0000259" key="2">
    <source>
        <dbReference type="Pfam" id="PF09084"/>
    </source>
</evidence>
<keyword evidence="1" id="KW-0732">Signal</keyword>
<name>A0A401LAF9_9FIRM</name>
<organism evidence="3 4">
    <name type="scientific">Anaerotignum faecicola</name>
    <dbReference type="NCBI Taxonomy" id="2358141"/>
    <lineage>
        <taxon>Bacteria</taxon>
        <taxon>Bacillati</taxon>
        <taxon>Bacillota</taxon>
        <taxon>Clostridia</taxon>
        <taxon>Lachnospirales</taxon>
        <taxon>Anaerotignaceae</taxon>
        <taxon>Anaerotignum</taxon>
    </lineage>
</organism>
<feature type="signal peptide" evidence="1">
    <location>
        <begin position="1"/>
        <end position="20"/>
    </location>
</feature>
<dbReference type="PANTHER" id="PTHR30024:SF42">
    <property type="entry name" value="ALIPHATIC SULFONATES-BINDING PROTEIN-RELATED"/>
    <property type="match status" value="1"/>
</dbReference>
<dbReference type="OrthoDB" id="9814375at2"/>
<dbReference type="SUPFAM" id="SSF53850">
    <property type="entry name" value="Periplasmic binding protein-like II"/>
    <property type="match status" value="1"/>
</dbReference>
<sequence length="314" mass="33601">MKKRLIGMAMAAILAMTALTGCGTAEDTSSLDSLTFTYVTSPLNLPSIVEKEEGIFTKAFADDGIEVKYAEITSGADQTQALAAGDVQVLYAVGATSVILSAANDADIKVLNMYSRSPKAFCMYSKDESISSPADLRGKTIAGPVGTNLHELLAAYLATADMTVDDVNFVNMGIPEAKAGLEGGSVDVALLAGAAAYQTQQQGYHLITDGEGLINAIIAVAVTNKFYEAHPEIIEKLQSAQAEIADFMQNHEQEAYEMAAAELDLDVDAVKEMAQYYDFSTEITAADKEGFQRTADFMYQAGMIEKELDVNTLF</sequence>
<dbReference type="AlphaFoldDB" id="A0A401LAF9"/>